<accession>A0A1X2GFH6</accession>
<evidence type="ECO:0000313" key="2">
    <source>
        <dbReference type="Proteomes" id="UP000242146"/>
    </source>
</evidence>
<dbReference type="Proteomes" id="UP000242146">
    <property type="component" value="Unassembled WGS sequence"/>
</dbReference>
<dbReference type="OrthoDB" id="2290419at2759"/>
<dbReference type="AlphaFoldDB" id="A0A1X2GFH6"/>
<gene>
    <name evidence="1" type="ORF">DM01DRAFT_1384216</name>
</gene>
<dbReference type="EMBL" id="MCGT01000019">
    <property type="protein sequence ID" value="ORX51956.1"/>
    <property type="molecule type" value="Genomic_DNA"/>
</dbReference>
<organism evidence="1 2">
    <name type="scientific">Hesseltinella vesiculosa</name>
    <dbReference type="NCBI Taxonomy" id="101127"/>
    <lineage>
        <taxon>Eukaryota</taxon>
        <taxon>Fungi</taxon>
        <taxon>Fungi incertae sedis</taxon>
        <taxon>Mucoromycota</taxon>
        <taxon>Mucoromycotina</taxon>
        <taxon>Mucoromycetes</taxon>
        <taxon>Mucorales</taxon>
        <taxon>Cunninghamellaceae</taxon>
        <taxon>Hesseltinella</taxon>
    </lineage>
</organism>
<protein>
    <submittedName>
        <fullName evidence="1">Uncharacterized protein</fullName>
    </submittedName>
</protein>
<name>A0A1X2GFH6_9FUNG</name>
<reference evidence="1 2" key="1">
    <citation type="submission" date="2016-07" db="EMBL/GenBank/DDBJ databases">
        <title>Pervasive Adenine N6-methylation of Active Genes in Fungi.</title>
        <authorList>
            <consortium name="DOE Joint Genome Institute"/>
            <person name="Mondo S.J."/>
            <person name="Dannebaum R.O."/>
            <person name="Kuo R.C."/>
            <person name="Labutti K."/>
            <person name="Haridas S."/>
            <person name="Kuo A."/>
            <person name="Salamov A."/>
            <person name="Ahrendt S.R."/>
            <person name="Lipzen A."/>
            <person name="Sullivan W."/>
            <person name="Andreopoulos W.B."/>
            <person name="Clum A."/>
            <person name="Lindquist E."/>
            <person name="Daum C."/>
            <person name="Ramamoorthy G.K."/>
            <person name="Gryganskyi A."/>
            <person name="Culley D."/>
            <person name="Magnuson J.K."/>
            <person name="James T.Y."/>
            <person name="O'Malley M.A."/>
            <person name="Stajich J.E."/>
            <person name="Spatafora J.W."/>
            <person name="Visel A."/>
            <person name="Grigoriev I.V."/>
        </authorList>
    </citation>
    <scope>NUCLEOTIDE SEQUENCE [LARGE SCALE GENOMIC DNA]</scope>
    <source>
        <strain evidence="1 2">NRRL 3301</strain>
    </source>
</reference>
<comment type="caution">
    <text evidence="1">The sequence shown here is derived from an EMBL/GenBank/DDBJ whole genome shotgun (WGS) entry which is preliminary data.</text>
</comment>
<dbReference type="STRING" id="101127.A0A1X2GFH6"/>
<proteinExistence type="predicted"/>
<evidence type="ECO:0000313" key="1">
    <source>
        <dbReference type="EMBL" id="ORX51956.1"/>
    </source>
</evidence>
<keyword evidence="2" id="KW-1185">Reference proteome</keyword>
<sequence>MTLSAMITGNLIFLQLGQRSPATAASSSLMSTSDIVESDSILCDLSLLSISTILKRKALLLHDKYQHGDPLTSRHRKIMSNGLSCILDLVDEAYASQRKLFTSTEWQKICKVFKDKHRSSRSCP</sequence>